<comment type="caution">
    <text evidence="1">The sequence shown here is derived from an EMBL/GenBank/DDBJ whole genome shotgun (WGS) entry which is preliminary data.</text>
</comment>
<evidence type="ECO:0008006" key="3">
    <source>
        <dbReference type="Google" id="ProtNLM"/>
    </source>
</evidence>
<name>A0A8J3QFI8_9ACTN</name>
<protein>
    <recommendedName>
        <fullName evidence="3">DUF4034 domain-containing protein</fullName>
    </recommendedName>
</protein>
<dbReference type="RefSeq" id="WP_203912425.1">
    <property type="nucleotide sequence ID" value="NZ_BONY01000053.1"/>
</dbReference>
<organism evidence="1 2">
    <name type="scientific">Rhizocola hellebori</name>
    <dbReference type="NCBI Taxonomy" id="1392758"/>
    <lineage>
        <taxon>Bacteria</taxon>
        <taxon>Bacillati</taxon>
        <taxon>Actinomycetota</taxon>
        <taxon>Actinomycetes</taxon>
        <taxon>Micromonosporales</taxon>
        <taxon>Micromonosporaceae</taxon>
        <taxon>Rhizocola</taxon>
    </lineage>
</organism>
<gene>
    <name evidence="1" type="ORF">Rhe02_67420</name>
</gene>
<evidence type="ECO:0000313" key="1">
    <source>
        <dbReference type="EMBL" id="GIH08675.1"/>
    </source>
</evidence>
<evidence type="ECO:0000313" key="2">
    <source>
        <dbReference type="Proteomes" id="UP000612899"/>
    </source>
</evidence>
<dbReference type="EMBL" id="BONY01000053">
    <property type="protein sequence ID" value="GIH08675.1"/>
    <property type="molecule type" value="Genomic_DNA"/>
</dbReference>
<keyword evidence="2" id="KW-1185">Reference proteome</keyword>
<accession>A0A8J3QFI8</accession>
<dbReference type="AlphaFoldDB" id="A0A8J3QFI8"/>
<sequence length="320" mass="36220">MPFFAERERLPKAAIDPCLGDARLVELSEIVAARDWLSLEFFFEQIDNWDDQAHYAGWVGGLAGIEDWLADIVLRVDQGTLAPLLLASRRISMAWEIRGGPYARYLSAERLLGFHDQLQIAELILSEITDAEPDNAAAWSLSLKTAVGLELGLEETRRRYFRVHAESAHNLTAQFSFFQRLCPKWGGSLDLMHDFAKDAFLSAPAGHQQGELVAWVHLEQAGHLPLARRTWYFRQPHVLAELEAAAERSVLHPQYRHGPTWLVGHNVFALAFHFAGEHARAKEQFKLLGPTVTASPWADFFFDEPEAGFARARRLAQRWG</sequence>
<proteinExistence type="predicted"/>
<reference evidence="1" key="1">
    <citation type="submission" date="2021-01" db="EMBL/GenBank/DDBJ databases">
        <title>Whole genome shotgun sequence of Rhizocola hellebori NBRC 109834.</title>
        <authorList>
            <person name="Komaki H."/>
            <person name="Tamura T."/>
        </authorList>
    </citation>
    <scope>NUCLEOTIDE SEQUENCE</scope>
    <source>
        <strain evidence="1">NBRC 109834</strain>
    </source>
</reference>
<dbReference type="Proteomes" id="UP000612899">
    <property type="component" value="Unassembled WGS sequence"/>
</dbReference>